<evidence type="ECO:0000313" key="3">
    <source>
        <dbReference type="EMBL" id="CAB4218505.1"/>
    </source>
</evidence>
<gene>
    <name evidence="1" type="ORF">UFOVP1154_32</name>
    <name evidence="2" type="ORF">UFOVP1341_5</name>
    <name evidence="3" type="ORF">UFOVP1601_22</name>
</gene>
<name>A0A6J5RRK3_9CAUD</name>
<accession>A0A6J5RRK3</accession>
<protein>
    <submittedName>
        <fullName evidence="2">Uncharacterized protein</fullName>
    </submittedName>
</protein>
<dbReference type="EMBL" id="LR797107">
    <property type="protein sequence ID" value="CAB4187345.1"/>
    <property type="molecule type" value="Genomic_DNA"/>
</dbReference>
<dbReference type="EMBL" id="LR797469">
    <property type="protein sequence ID" value="CAB4218505.1"/>
    <property type="molecule type" value="Genomic_DNA"/>
</dbReference>
<evidence type="ECO:0000313" key="1">
    <source>
        <dbReference type="EMBL" id="CAB4187345.1"/>
    </source>
</evidence>
<reference evidence="2" key="1">
    <citation type="submission" date="2020-05" db="EMBL/GenBank/DDBJ databases">
        <authorList>
            <person name="Chiriac C."/>
            <person name="Salcher M."/>
            <person name="Ghai R."/>
            <person name="Kavagutti S V."/>
        </authorList>
    </citation>
    <scope>NUCLEOTIDE SEQUENCE</scope>
</reference>
<organism evidence="2">
    <name type="scientific">uncultured Caudovirales phage</name>
    <dbReference type="NCBI Taxonomy" id="2100421"/>
    <lineage>
        <taxon>Viruses</taxon>
        <taxon>Duplodnaviria</taxon>
        <taxon>Heunggongvirae</taxon>
        <taxon>Uroviricota</taxon>
        <taxon>Caudoviricetes</taxon>
        <taxon>Peduoviridae</taxon>
        <taxon>Maltschvirus</taxon>
        <taxon>Maltschvirus maltsch</taxon>
    </lineage>
</organism>
<evidence type="ECO:0000313" key="2">
    <source>
        <dbReference type="EMBL" id="CAB4199769.1"/>
    </source>
</evidence>
<proteinExistence type="predicted"/>
<sequence length="40" mass="4982">MSIKATWIGQRFYRIPSAWTVFRAEGHLWYRVRDGWRARR</sequence>
<dbReference type="EMBL" id="LR797292">
    <property type="protein sequence ID" value="CAB4199769.1"/>
    <property type="molecule type" value="Genomic_DNA"/>
</dbReference>